<dbReference type="PANTHER" id="PTHR43176">
    <property type="entry name" value="3-HYDROXYISOBUTYRYL-COA HYDROLASE-RELATED"/>
    <property type="match status" value="1"/>
</dbReference>
<dbReference type="Pfam" id="PF16113">
    <property type="entry name" value="ECH_2"/>
    <property type="match status" value="1"/>
</dbReference>
<feature type="non-terminal residue" evidence="3">
    <location>
        <position position="1"/>
    </location>
</feature>
<evidence type="ECO:0000313" key="3">
    <source>
        <dbReference type="EMBL" id="CAE8658266.1"/>
    </source>
</evidence>
<dbReference type="GO" id="GO:0003860">
    <property type="term" value="F:3-hydroxyisobutyryl-CoA hydrolase activity"/>
    <property type="evidence" value="ECO:0007669"/>
    <property type="project" value="InterPro"/>
</dbReference>
<dbReference type="Gene3D" id="3.90.226.10">
    <property type="entry name" value="2-enoyl-CoA Hydratase, Chain A, domain 1"/>
    <property type="match status" value="1"/>
</dbReference>
<keyword evidence="1" id="KW-0378">Hydrolase</keyword>
<dbReference type="InterPro" id="IPR032259">
    <property type="entry name" value="HIBYL-CoA-H"/>
</dbReference>
<dbReference type="GO" id="GO:0006574">
    <property type="term" value="P:L-valine catabolic process"/>
    <property type="evidence" value="ECO:0007669"/>
    <property type="project" value="TreeGrafter"/>
</dbReference>
<organism evidence="3 4">
    <name type="scientific">Polarella glacialis</name>
    <name type="common">Dinoflagellate</name>
    <dbReference type="NCBI Taxonomy" id="89957"/>
    <lineage>
        <taxon>Eukaryota</taxon>
        <taxon>Sar</taxon>
        <taxon>Alveolata</taxon>
        <taxon>Dinophyceae</taxon>
        <taxon>Suessiales</taxon>
        <taxon>Suessiaceae</taxon>
        <taxon>Polarella</taxon>
    </lineage>
</organism>
<evidence type="ECO:0000259" key="2">
    <source>
        <dbReference type="Pfam" id="PF16113"/>
    </source>
</evidence>
<accession>A0A813IZU5</accession>
<evidence type="ECO:0000256" key="1">
    <source>
        <dbReference type="ARBA" id="ARBA00022801"/>
    </source>
</evidence>
<dbReference type="Proteomes" id="UP000626109">
    <property type="component" value="Unassembled WGS sequence"/>
</dbReference>
<evidence type="ECO:0000313" key="4">
    <source>
        <dbReference type="Proteomes" id="UP000626109"/>
    </source>
</evidence>
<dbReference type="AlphaFoldDB" id="A0A813IZU5"/>
<dbReference type="PANTHER" id="PTHR43176:SF3">
    <property type="entry name" value="3-HYDROXYISOBUTYRYL-COA HYDROLASE, MITOCHONDRIAL"/>
    <property type="match status" value="1"/>
</dbReference>
<protein>
    <recommendedName>
        <fullName evidence="2">Enoyl-CoA hydratase/isomerase domain-containing protein</fullName>
    </recommendedName>
</protein>
<proteinExistence type="predicted"/>
<sequence>AEPGDFAAETLRSMMKSCSPTSCKVTLRAVREFAPESISIGHALQMEYRLSQRFTLRPQPLSDFYEGIRAVLVDKDRHQKWQPGWDDLG</sequence>
<name>A0A813IZU5_POLGL</name>
<comment type="caution">
    <text evidence="3">The sequence shown here is derived from an EMBL/GenBank/DDBJ whole genome shotgun (WGS) entry which is preliminary data.</text>
</comment>
<feature type="domain" description="Enoyl-CoA hydratase/isomerase" evidence="2">
    <location>
        <begin position="5"/>
        <end position="83"/>
    </location>
</feature>
<gene>
    <name evidence="3" type="ORF">PGLA2088_LOCUS13348</name>
</gene>
<reference evidence="3" key="1">
    <citation type="submission" date="2021-02" db="EMBL/GenBank/DDBJ databases">
        <authorList>
            <person name="Dougan E. K."/>
            <person name="Rhodes N."/>
            <person name="Thang M."/>
            <person name="Chan C."/>
        </authorList>
    </citation>
    <scope>NUCLEOTIDE SEQUENCE</scope>
</reference>
<feature type="non-terminal residue" evidence="3">
    <location>
        <position position="89"/>
    </location>
</feature>
<dbReference type="InterPro" id="IPR045004">
    <property type="entry name" value="ECH_dom"/>
</dbReference>
<dbReference type="EMBL" id="CAJNNW010015916">
    <property type="protein sequence ID" value="CAE8658266.1"/>
    <property type="molecule type" value="Genomic_DNA"/>
</dbReference>